<accession>A0A7R8VGC6</accession>
<proteinExistence type="predicted"/>
<protein>
    <submittedName>
        <fullName evidence="1">Uncharacterized protein</fullName>
    </submittedName>
</protein>
<organism evidence="1">
    <name type="scientific">Timema douglasi</name>
    <name type="common">Walking stick</name>
    <dbReference type="NCBI Taxonomy" id="61478"/>
    <lineage>
        <taxon>Eukaryota</taxon>
        <taxon>Metazoa</taxon>
        <taxon>Ecdysozoa</taxon>
        <taxon>Arthropoda</taxon>
        <taxon>Hexapoda</taxon>
        <taxon>Insecta</taxon>
        <taxon>Pterygota</taxon>
        <taxon>Neoptera</taxon>
        <taxon>Polyneoptera</taxon>
        <taxon>Phasmatodea</taxon>
        <taxon>Timematodea</taxon>
        <taxon>Timematoidea</taxon>
        <taxon>Timematidae</taxon>
        <taxon>Timema</taxon>
    </lineage>
</organism>
<dbReference type="AlphaFoldDB" id="A0A7R8VGC6"/>
<name>A0A7R8VGC6_TIMDO</name>
<reference evidence="1" key="1">
    <citation type="submission" date="2020-11" db="EMBL/GenBank/DDBJ databases">
        <authorList>
            <person name="Tran Van P."/>
        </authorList>
    </citation>
    <scope>NUCLEOTIDE SEQUENCE</scope>
</reference>
<evidence type="ECO:0000313" key="1">
    <source>
        <dbReference type="EMBL" id="CAD7197643.1"/>
    </source>
</evidence>
<sequence>MYYFHLIQHSQMPKKGDQEDHEIDARMRSHKEAVESLLLAANESDEECADDNEVDLEIDGELQIITECWIEPQFGSVMGSPPERIYMENLQYHQLADVGQGCGNSEHLQPTKSVAPNLRNLTAHLAFSMF</sequence>
<gene>
    <name evidence="1" type="ORF">TDIB3V08_LOCUS3945</name>
</gene>
<dbReference type="EMBL" id="OA565751">
    <property type="protein sequence ID" value="CAD7197643.1"/>
    <property type="molecule type" value="Genomic_DNA"/>
</dbReference>